<evidence type="ECO:0000313" key="1">
    <source>
        <dbReference type="EMBL" id="CAE0306253.1"/>
    </source>
</evidence>
<evidence type="ECO:0008006" key="2">
    <source>
        <dbReference type="Google" id="ProtNLM"/>
    </source>
</evidence>
<gene>
    <name evidence="1" type="ORF">FEHR0123_LOCUS1159</name>
</gene>
<accession>A0A7S3MK24</accession>
<organism evidence="1">
    <name type="scientific">Favella ehrenbergii</name>
    <dbReference type="NCBI Taxonomy" id="182087"/>
    <lineage>
        <taxon>Eukaryota</taxon>
        <taxon>Sar</taxon>
        <taxon>Alveolata</taxon>
        <taxon>Ciliophora</taxon>
        <taxon>Intramacronucleata</taxon>
        <taxon>Spirotrichea</taxon>
        <taxon>Choreotrichia</taxon>
        <taxon>Tintinnida</taxon>
        <taxon>Xystonellidae</taxon>
        <taxon>Favella</taxon>
    </lineage>
</organism>
<dbReference type="AlphaFoldDB" id="A0A7S3MK24"/>
<reference evidence="1" key="1">
    <citation type="submission" date="2021-01" db="EMBL/GenBank/DDBJ databases">
        <authorList>
            <person name="Corre E."/>
            <person name="Pelletier E."/>
            <person name="Niang G."/>
            <person name="Scheremetjew M."/>
            <person name="Finn R."/>
            <person name="Kale V."/>
            <person name="Holt S."/>
            <person name="Cochrane G."/>
            <person name="Meng A."/>
            <person name="Brown T."/>
            <person name="Cohen L."/>
        </authorList>
    </citation>
    <scope>NUCLEOTIDE SEQUENCE</scope>
    <source>
        <strain evidence="1">Fehren 1</strain>
    </source>
</reference>
<dbReference type="EMBL" id="HBIE01003613">
    <property type="protein sequence ID" value="CAE0306253.1"/>
    <property type="molecule type" value="Transcribed_RNA"/>
</dbReference>
<name>A0A7S3MK24_9SPIT</name>
<protein>
    <recommendedName>
        <fullName evidence="2">Bacterial surface antigen (D15) domain-containing protein</fullName>
    </recommendedName>
</protein>
<sequence>MRHQRMWPLVRDKINLVTELHAGRIWPLFSARTTFTNDRFFVYNTQGFLNIGHTESSLKPLQRPYTAEEMKAENEDLSKGLHKVVMGDDMGADQFAYLAARLDYLNMPFFGDKGFKVFSQAELIYYPTEGREEKFVDTLRASMGFGISWPLTPMINFGLYYSAVNLNSRVGDIERSSAIGFAFNFF</sequence>
<proteinExistence type="predicted"/>